<organism evidence="1 2">
    <name type="scientific">Monosporascus cannonballus</name>
    <dbReference type="NCBI Taxonomy" id="155416"/>
    <lineage>
        <taxon>Eukaryota</taxon>
        <taxon>Fungi</taxon>
        <taxon>Dikarya</taxon>
        <taxon>Ascomycota</taxon>
        <taxon>Pezizomycotina</taxon>
        <taxon>Sordariomycetes</taxon>
        <taxon>Xylariomycetidae</taxon>
        <taxon>Xylariales</taxon>
        <taxon>Xylariales incertae sedis</taxon>
        <taxon>Monosporascus</taxon>
    </lineage>
</organism>
<accession>A0ABY0HLQ7</accession>
<comment type="caution">
    <text evidence="1">The sequence shown here is derived from an EMBL/GenBank/DDBJ whole genome shotgun (WGS) entry which is preliminary data.</text>
</comment>
<evidence type="ECO:0000313" key="2">
    <source>
        <dbReference type="Proteomes" id="UP000294003"/>
    </source>
</evidence>
<sequence>MAPYAASGDMLQDFAPEDVNRSFYHGLAELYVNNRPKTDIGQIVFVYMEITRPRSSSCMGPADTCAAMNSGGRDEMEFTHAGSFDMRFIH</sequence>
<evidence type="ECO:0000313" key="1">
    <source>
        <dbReference type="EMBL" id="RYO95036.1"/>
    </source>
</evidence>
<gene>
    <name evidence="1" type="ORF">DL762_000229</name>
</gene>
<keyword evidence="2" id="KW-1185">Reference proteome</keyword>
<reference evidence="1 2" key="1">
    <citation type="submission" date="2018-06" db="EMBL/GenBank/DDBJ databases">
        <title>Complete Genomes of Monosporascus.</title>
        <authorList>
            <person name="Robinson A.J."/>
            <person name="Natvig D.O."/>
        </authorList>
    </citation>
    <scope>NUCLEOTIDE SEQUENCE [LARGE SCALE GENOMIC DNA]</scope>
    <source>
        <strain evidence="1 2">CBS 609.92</strain>
    </source>
</reference>
<proteinExistence type="predicted"/>
<dbReference type="Proteomes" id="UP000294003">
    <property type="component" value="Unassembled WGS sequence"/>
</dbReference>
<dbReference type="EMBL" id="QJNS01000005">
    <property type="protein sequence ID" value="RYO95036.1"/>
    <property type="molecule type" value="Genomic_DNA"/>
</dbReference>
<name>A0ABY0HLQ7_9PEZI</name>
<protein>
    <submittedName>
        <fullName evidence="1">Uncharacterized protein</fullName>
    </submittedName>
</protein>